<gene>
    <name evidence="6" type="primary">CYP71A1_20</name>
    <name evidence="6" type="ORF">g.127254</name>
</gene>
<dbReference type="InterPro" id="IPR036396">
    <property type="entry name" value="Cyt_P450_sf"/>
</dbReference>
<sequence length="233" mass="26641">MYLQLGRVPTVVVSSAQMAEEVLKTQDTKFCSRPNTTTTKRISYGFSDVVFSSYNSTWRELRKMTVSTLLNNRMVEGFRPVREEEIYRMIGSISSQLASLPSEPVNLSKLLHSLSSGIVCRTAFGKRFDREGQGHGRFHEILMETQALCVEFFVGDYFPWFGWVDSLSGMRARLEKNFTELDTFYREVIQSHADPATPEDDEEDLVDVLLRLRKECHVTEDNVKGVIMVSGLF</sequence>
<organism evidence="6">
    <name type="scientific">Anthurium amnicola</name>
    <dbReference type="NCBI Taxonomy" id="1678845"/>
    <lineage>
        <taxon>Eukaryota</taxon>
        <taxon>Viridiplantae</taxon>
        <taxon>Streptophyta</taxon>
        <taxon>Embryophyta</taxon>
        <taxon>Tracheophyta</taxon>
        <taxon>Spermatophyta</taxon>
        <taxon>Magnoliopsida</taxon>
        <taxon>Liliopsida</taxon>
        <taxon>Araceae</taxon>
        <taxon>Pothoideae</taxon>
        <taxon>Potheae</taxon>
        <taxon>Anthurium</taxon>
    </lineage>
</organism>
<keyword evidence="2" id="KW-0349">Heme</keyword>
<protein>
    <submittedName>
        <fullName evidence="6">Cytochrome P450 71A1</fullName>
    </submittedName>
</protein>
<dbReference type="Pfam" id="PF00067">
    <property type="entry name" value="p450"/>
    <property type="match status" value="1"/>
</dbReference>
<keyword evidence="3" id="KW-0479">Metal-binding</keyword>
<name>A0A1D1XU88_9ARAE</name>
<dbReference type="PANTHER" id="PTHR47955">
    <property type="entry name" value="CYTOCHROME P450 FAMILY 71 PROTEIN"/>
    <property type="match status" value="1"/>
</dbReference>
<dbReference type="GO" id="GO:0005506">
    <property type="term" value="F:iron ion binding"/>
    <property type="evidence" value="ECO:0007669"/>
    <property type="project" value="InterPro"/>
</dbReference>
<evidence type="ECO:0000256" key="4">
    <source>
        <dbReference type="ARBA" id="ARBA00023002"/>
    </source>
</evidence>
<dbReference type="Gene3D" id="1.10.630.10">
    <property type="entry name" value="Cytochrome P450"/>
    <property type="match status" value="1"/>
</dbReference>
<dbReference type="GO" id="GO:0004497">
    <property type="term" value="F:monooxygenase activity"/>
    <property type="evidence" value="ECO:0007669"/>
    <property type="project" value="InterPro"/>
</dbReference>
<evidence type="ECO:0000256" key="5">
    <source>
        <dbReference type="ARBA" id="ARBA00023004"/>
    </source>
</evidence>
<dbReference type="GO" id="GO:0020037">
    <property type="term" value="F:heme binding"/>
    <property type="evidence" value="ECO:0007669"/>
    <property type="project" value="InterPro"/>
</dbReference>
<dbReference type="AlphaFoldDB" id="A0A1D1XU88"/>
<proteinExistence type="inferred from homology"/>
<evidence type="ECO:0000256" key="1">
    <source>
        <dbReference type="ARBA" id="ARBA00010617"/>
    </source>
</evidence>
<keyword evidence="5" id="KW-0408">Iron</keyword>
<reference evidence="6" key="1">
    <citation type="submission" date="2015-07" db="EMBL/GenBank/DDBJ databases">
        <title>Transcriptome Assembly of Anthurium amnicola.</title>
        <authorList>
            <person name="Suzuki J."/>
        </authorList>
    </citation>
    <scope>NUCLEOTIDE SEQUENCE</scope>
</reference>
<dbReference type="SUPFAM" id="SSF48264">
    <property type="entry name" value="Cytochrome P450"/>
    <property type="match status" value="1"/>
</dbReference>
<evidence type="ECO:0000256" key="3">
    <source>
        <dbReference type="ARBA" id="ARBA00022723"/>
    </source>
</evidence>
<keyword evidence="4" id="KW-0560">Oxidoreductase</keyword>
<evidence type="ECO:0000256" key="2">
    <source>
        <dbReference type="ARBA" id="ARBA00022617"/>
    </source>
</evidence>
<dbReference type="PANTHER" id="PTHR47955:SF8">
    <property type="entry name" value="CYTOCHROME P450 71D11-LIKE"/>
    <property type="match status" value="1"/>
</dbReference>
<dbReference type="EMBL" id="GDJX01021994">
    <property type="protein sequence ID" value="JAT45942.1"/>
    <property type="molecule type" value="Transcribed_RNA"/>
</dbReference>
<dbReference type="InterPro" id="IPR001128">
    <property type="entry name" value="Cyt_P450"/>
</dbReference>
<evidence type="ECO:0000313" key="6">
    <source>
        <dbReference type="EMBL" id="JAT45942.1"/>
    </source>
</evidence>
<dbReference type="GO" id="GO:0016705">
    <property type="term" value="F:oxidoreductase activity, acting on paired donors, with incorporation or reduction of molecular oxygen"/>
    <property type="evidence" value="ECO:0007669"/>
    <property type="project" value="InterPro"/>
</dbReference>
<accession>A0A1D1XU88</accession>
<comment type="similarity">
    <text evidence="1">Belongs to the cytochrome P450 family.</text>
</comment>